<gene>
    <name evidence="7" type="ORF">FAZ19_19970</name>
</gene>
<dbReference type="RefSeq" id="WP_136822534.1">
    <property type="nucleotide sequence ID" value="NZ_BMJX01000007.1"/>
</dbReference>
<dbReference type="PANTHER" id="PTHR43133:SF46">
    <property type="entry name" value="RNA POLYMERASE SIGMA-70 FACTOR ECF SUBFAMILY"/>
    <property type="match status" value="1"/>
</dbReference>
<dbReference type="PANTHER" id="PTHR43133">
    <property type="entry name" value="RNA POLYMERASE ECF-TYPE SIGMA FACTO"/>
    <property type="match status" value="1"/>
</dbReference>
<comment type="similarity">
    <text evidence="1">Belongs to the sigma-70 factor family. ECF subfamily.</text>
</comment>
<dbReference type="InterPro" id="IPR036388">
    <property type="entry name" value="WH-like_DNA-bd_sf"/>
</dbReference>
<keyword evidence="8" id="KW-1185">Reference proteome</keyword>
<dbReference type="Gene3D" id="1.10.10.10">
    <property type="entry name" value="Winged helix-like DNA-binding domain superfamily/Winged helix DNA-binding domain"/>
    <property type="match status" value="1"/>
</dbReference>
<evidence type="ECO:0000259" key="6">
    <source>
        <dbReference type="Pfam" id="PF08281"/>
    </source>
</evidence>
<dbReference type="Pfam" id="PF04542">
    <property type="entry name" value="Sigma70_r2"/>
    <property type="match status" value="1"/>
</dbReference>
<evidence type="ECO:0000256" key="3">
    <source>
        <dbReference type="ARBA" id="ARBA00023082"/>
    </source>
</evidence>
<dbReference type="InterPro" id="IPR013249">
    <property type="entry name" value="RNA_pol_sigma70_r4_t2"/>
</dbReference>
<dbReference type="EMBL" id="SUKA01000007">
    <property type="protein sequence ID" value="TJY62747.1"/>
    <property type="molecule type" value="Genomic_DNA"/>
</dbReference>
<keyword evidence="3" id="KW-0731">Sigma factor</keyword>
<dbReference type="InterPro" id="IPR007627">
    <property type="entry name" value="RNA_pol_sigma70_r2"/>
</dbReference>
<dbReference type="InterPro" id="IPR013325">
    <property type="entry name" value="RNA_pol_sigma_r2"/>
</dbReference>
<dbReference type="InterPro" id="IPR014284">
    <property type="entry name" value="RNA_pol_sigma-70_dom"/>
</dbReference>
<dbReference type="InterPro" id="IPR013324">
    <property type="entry name" value="RNA_pol_sigma_r3/r4-like"/>
</dbReference>
<dbReference type="SUPFAM" id="SSF88659">
    <property type="entry name" value="Sigma3 and sigma4 domains of RNA polymerase sigma factors"/>
    <property type="match status" value="1"/>
</dbReference>
<dbReference type="GO" id="GO:0003677">
    <property type="term" value="F:DNA binding"/>
    <property type="evidence" value="ECO:0007669"/>
    <property type="project" value="InterPro"/>
</dbReference>
<proteinExistence type="inferred from homology"/>
<name>A0A4U0GUS9_9SPHI</name>
<dbReference type="GO" id="GO:0016987">
    <property type="term" value="F:sigma factor activity"/>
    <property type="evidence" value="ECO:0007669"/>
    <property type="project" value="UniProtKB-KW"/>
</dbReference>
<evidence type="ECO:0000256" key="4">
    <source>
        <dbReference type="ARBA" id="ARBA00023163"/>
    </source>
</evidence>
<keyword evidence="2" id="KW-0805">Transcription regulation</keyword>
<feature type="domain" description="RNA polymerase sigma-70 region 2" evidence="5">
    <location>
        <begin position="32"/>
        <end position="97"/>
    </location>
</feature>
<dbReference type="GO" id="GO:0006352">
    <property type="term" value="P:DNA-templated transcription initiation"/>
    <property type="evidence" value="ECO:0007669"/>
    <property type="project" value="InterPro"/>
</dbReference>
<reference evidence="7 8" key="1">
    <citation type="submission" date="2019-04" db="EMBL/GenBank/DDBJ databases">
        <title>Sphingobacterium olei sp. nov., isolated from oil-contaminated soil.</title>
        <authorList>
            <person name="Liu B."/>
        </authorList>
    </citation>
    <scope>NUCLEOTIDE SEQUENCE [LARGE SCALE GENOMIC DNA]</scope>
    <source>
        <strain evidence="7 8">Y3L14</strain>
    </source>
</reference>
<evidence type="ECO:0000256" key="1">
    <source>
        <dbReference type="ARBA" id="ARBA00010641"/>
    </source>
</evidence>
<dbReference type="InterPro" id="IPR039425">
    <property type="entry name" value="RNA_pol_sigma-70-like"/>
</dbReference>
<comment type="caution">
    <text evidence="7">The sequence shown here is derived from an EMBL/GenBank/DDBJ whole genome shotgun (WGS) entry which is preliminary data.</text>
</comment>
<keyword evidence="4" id="KW-0804">Transcription</keyword>
<dbReference type="Gene3D" id="1.10.1740.10">
    <property type="match status" value="1"/>
</dbReference>
<evidence type="ECO:0000256" key="2">
    <source>
        <dbReference type="ARBA" id="ARBA00023015"/>
    </source>
</evidence>
<dbReference type="Proteomes" id="UP000309872">
    <property type="component" value="Unassembled WGS sequence"/>
</dbReference>
<organism evidence="7 8">
    <name type="scientific">Sphingobacterium alkalisoli</name>
    <dbReference type="NCBI Taxonomy" id="1874115"/>
    <lineage>
        <taxon>Bacteria</taxon>
        <taxon>Pseudomonadati</taxon>
        <taxon>Bacteroidota</taxon>
        <taxon>Sphingobacteriia</taxon>
        <taxon>Sphingobacteriales</taxon>
        <taxon>Sphingobacteriaceae</taxon>
        <taxon>Sphingobacterium</taxon>
    </lineage>
</organism>
<dbReference type="Pfam" id="PF08281">
    <property type="entry name" value="Sigma70_r4_2"/>
    <property type="match status" value="1"/>
</dbReference>
<evidence type="ECO:0000313" key="8">
    <source>
        <dbReference type="Proteomes" id="UP000309872"/>
    </source>
</evidence>
<evidence type="ECO:0000313" key="7">
    <source>
        <dbReference type="EMBL" id="TJY62747.1"/>
    </source>
</evidence>
<dbReference type="NCBIfam" id="TIGR02937">
    <property type="entry name" value="sigma70-ECF"/>
    <property type="match status" value="1"/>
</dbReference>
<dbReference type="SUPFAM" id="SSF88946">
    <property type="entry name" value="Sigma2 domain of RNA polymerase sigma factors"/>
    <property type="match status" value="1"/>
</dbReference>
<sequence length="206" mass="24048">MDTLRIDVIKRDKEQLDVEQMALDDVSAFNRLYAKYHKPVHANILKLVKCPEQATEVLQDVFLALWQNRFKIKPDQPVGGWLFVVSHNKSLNVLRSRLKESIEYMAEYPADLVATEENSREKEEVFQLQMQLLEEAVDILPARKREVFRLCRYEGRSKEDVADLLGISTQSVSDYLKQANKAIKEYVLDRYPGYVSNILLFVTLYF</sequence>
<accession>A0A4U0GUS9</accession>
<evidence type="ECO:0000259" key="5">
    <source>
        <dbReference type="Pfam" id="PF04542"/>
    </source>
</evidence>
<dbReference type="CDD" id="cd06171">
    <property type="entry name" value="Sigma70_r4"/>
    <property type="match status" value="1"/>
</dbReference>
<dbReference type="AlphaFoldDB" id="A0A4U0GUS9"/>
<feature type="domain" description="RNA polymerase sigma factor 70 region 4 type 2" evidence="6">
    <location>
        <begin position="131"/>
        <end position="181"/>
    </location>
</feature>
<protein>
    <submittedName>
        <fullName evidence="7">Sigma-70 family RNA polymerase sigma factor</fullName>
    </submittedName>
</protein>
<dbReference type="OrthoDB" id="655312at2"/>